<name>A0A3G5AJJ9_9VIRU</name>
<accession>A0A3G5AJJ9</accession>
<proteinExistence type="predicted"/>
<feature type="non-terminal residue" evidence="1">
    <location>
        <position position="1"/>
    </location>
</feature>
<reference evidence="1" key="1">
    <citation type="submission" date="2018-10" db="EMBL/GenBank/DDBJ databases">
        <title>Hidden diversity of soil giant viruses.</title>
        <authorList>
            <person name="Schulz F."/>
            <person name="Alteio L."/>
            <person name="Goudeau D."/>
            <person name="Ryan E.M."/>
            <person name="Malmstrom R.R."/>
            <person name="Blanchard J."/>
            <person name="Woyke T."/>
        </authorList>
    </citation>
    <scope>NUCLEOTIDE SEQUENCE</scope>
    <source>
        <strain evidence="1">SOV1</strain>
    </source>
</reference>
<dbReference type="EMBL" id="MK072495">
    <property type="protein sequence ID" value="AYV86103.1"/>
    <property type="molecule type" value="Genomic_DNA"/>
</dbReference>
<protein>
    <submittedName>
        <fullName evidence="1">Uncharacterized protein</fullName>
    </submittedName>
</protein>
<gene>
    <name evidence="1" type="ORF">Solivirus7_1</name>
</gene>
<sequence length="159" mass="18995">LKELGEMKPRERAQLLCLPFPITDACLDSLGERVRTEGFEKVLLESIEIYKEKLKRDFEDQKYELMNQEFISNSESIYLTYYTDLILHFIDQENSSSSARTKVYVFLPEEILQFSQNKLNPFTREPLPDEIFEIAQQKKRSRSILQIWKRLLRRDIILN</sequence>
<evidence type="ECO:0000313" key="1">
    <source>
        <dbReference type="EMBL" id="AYV86103.1"/>
    </source>
</evidence>
<organism evidence="1">
    <name type="scientific">Solivirus sp</name>
    <dbReference type="NCBI Taxonomy" id="2487772"/>
    <lineage>
        <taxon>Viruses</taxon>
        <taxon>Pithoviruses</taxon>
    </lineage>
</organism>